<dbReference type="AlphaFoldDB" id="A0A0E9T1V8"/>
<proteinExistence type="predicted"/>
<reference evidence="1" key="1">
    <citation type="submission" date="2014-11" db="EMBL/GenBank/DDBJ databases">
        <authorList>
            <person name="Amaro Gonzalez C."/>
        </authorList>
    </citation>
    <scope>NUCLEOTIDE SEQUENCE</scope>
</reference>
<organism evidence="1">
    <name type="scientific">Anguilla anguilla</name>
    <name type="common">European freshwater eel</name>
    <name type="synonym">Muraena anguilla</name>
    <dbReference type="NCBI Taxonomy" id="7936"/>
    <lineage>
        <taxon>Eukaryota</taxon>
        <taxon>Metazoa</taxon>
        <taxon>Chordata</taxon>
        <taxon>Craniata</taxon>
        <taxon>Vertebrata</taxon>
        <taxon>Euteleostomi</taxon>
        <taxon>Actinopterygii</taxon>
        <taxon>Neopterygii</taxon>
        <taxon>Teleostei</taxon>
        <taxon>Anguilliformes</taxon>
        <taxon>Anguillidae</taxon>
        <taxon>Anguilla</taxon>
    </lineage>
</organism>
<accession>A0A0E9T1V8</accession>
<protein>
    <submittedName>
        <fullName evidence="1">Uncharacterized protein</fullName>
    </submittedName>
</protein>
<sequence>MSNRSAFSMQHPVSFYSKASLSFLWWWYKRRALVALVYGDPR</sequence>
<dbReference type="EMBL" id="GBXM01061637">
    <property type="protein sequence ID" value="JAH46940.1"/>
    <property type="molecule type" value="Transcribed_RNA"/>
</dbReference>
<name>A0A0E9T1V8_ANGAN</name>
<reference evidence="1" key="2">
    <citation type="journal article" date="2015" name="Fish Shellfish Immunol.">
        <title>Early steps in the European eel (Anguilla anguilla)-Vibrio vulnificus interaction in the gills: Role of the RtxA13 toxin.</title>
        <authorList>
            <person name="Callol A."/>
            <person name="Pajuelo D."/>
            <person name="Ebbesson L."/>
            <person name="Teles M."/>
            <person name="MacKenzie S."/>
            <person name="Amaro C."/>
        </authorList>
    </citation>
    <scope>NUCLEOTIDE SEQUENCE</scope>
</reference>
<evidence type="ECO:0000313" key="1">
    <source>
        <dbReference type="EMBL" id="JAH46940.1"/>
    </source>
</evidence>